<dbReference type="RefSeq" id="WP_006547163.1">
    <property type="nucleotide sequence ID" value="NZ_DS999545.1"/>
</dbReference>
<dbReference type="PRINTS" id="PR00793">
    <property type="entry name" value="PROAMNOPTASE"/>
</dbReference>
<dbReference type="GO" id="GO:0004523">
    <property type="term" value="F:RNA-DNA hybrid ribonuclease activity"/>
    <property type="evidence" value="ECO:0007669"/>
    <property type="project" value="InterPro"/>
</dbReference>
<dbReference type="PANTHER" id="PTHR43248">
    <property type="entry name" value="2-SUCCINYL-6-HYDROXY-2,4-CYCLOHEXADIENE-1-CARBOXYLATE SYNTHASE"/>
    <property type="match status" value="1"/>
</dbReference>
<dbReference type="eggNOG" id="COG0328">
    <property type="taxonomic scope" value="Bacteria"/>
</dbReference>
<evidence type="ECO:0000313" key="6">
    <source>
        <dbReference type="Proteomes" id="UP000010301"/>
    </source>
</evidence>
<comment type="subunit">
    <text evidence="2">Monomer.</text>
</comment>
<protein>
    <submittedName>
        <fullName evidence="5">Ribonuclease HI</fullName>
        <ecNumber evidence="5">3.1.26.4</ecNumber>
    </submittedName>
</protein>
<dbReference type="GO" id="GO:0006508">
    <property type="term" value="P:proteolysis"/>
    <property type="evidence" value="ECO:0007669"/>
    <property type="project" value="InterPro"/>
</dbReference>
<dbReference type="InterPro" id="IPR002410">
    <property type="entry name" value="Peptidase_S33"/>
</dbReference>
<feature type="domain" description="RNase H type-1" evidence="4">
    <location>
        <begin position="1"/>
        <end position="138"/>
    </location>
</feature>
<organism evidence="5 6">
    <name type="scientific">Gleimia coleocanis DSM 15436</name>
    <dbReference type="NCBI Taxonomy" id="525245"/>
    <lineage>
        <taxon>Bacteria</taxon>
        <taxon>Bacillati</taxon>
        <taxon>Actinomycetota</taxon>
        <taxon>Actinomycetes</taxon>
        <taxon>Actinomycetales</taxon>
        <taxon>Actinomycetaceae</taxon>
        <taxon>Gleimia</taxon>
    </lineage>
</organism>
<evidence type="ECO:0000259" key="4">
    <source>
        <dbReference type="PROSITE" id="PS50879"/>
    </source>
</evidence>
<dbReference type="Pfam" id="PF00561">
    <property type="entry name" value="Abhydrolase_1"/>
    <property type="match status" value="1"/>
</dbReference>
<dbReference type="PROSITE" id="PS50879">
    <property type="entry name" value="RNASE_H_1"/>
    <property type="match status" value="1"/>
</dbReference>
<dbReference type="Gene3D" id="3.30.420.10">
    <property type="entry name" value="Ribonuclease H-like superfamily/Ribonuclease H"/>
    <property type="match status" value="1"/>
</dbReference>
<dbReference type="InterPro" id="IPR029058">
    <property type="entry name" value="AB_hydrolase_fold"/>
</dbReference>
<dbReference type="InterPro" id="IPR012337">
    <property type="entry name" value="RNaseH-like_sf"/>
</dbReference>
<dbReference type="Pfam" id="PF00075">
    <property type="entry name" value="RNase_H"/>
    <property type="match status" value="1"/>
</dbReference>
<gene>
    <name evidence="5" type="primary">rnhA</name>
    <name evidence="5" type="ORF">HMPREF0044_0166</name>
</gene>
<dbReference type="ESTHER" id="9acto-c0vyc6">
    <property type="family name" value="Proline_iminopeptidase"/>
</dbReference>
<dbReference type="GO" id="GO:0003676">
    <property type="term" value="F:nucleic acid binding"/>
    <property type="evidence" value="ECO:0007669"/>
    <property type="project" value="InterPro"/>
</dbReference>
<dbReference type="PANTHER" id="PTHR43248:SF2">
    <property type="entry name" value="PROLYL AMINOPEPTIDASE"/>
    <property type="match status" value="1"/>
</dbReference>
<name>C0VYC6_9ACTO</name>
<comment type="caution">
    <text evidence="5">The sequence shown here is derived from an EMBL/GenBank/DDBJ whole genome shotgun (WGS) entry which is preliminary data.</text>
</comment>
<keyword evidence="3 5" id="KW-0378">Hydrolase</keyword>
<dbReference type="CDD" id="cd09278">
    <property type="entry name" value="RNase_HI_prokaryote_like"/>
    <property type="match status" value="1"/>
</dbReference>
<dbReference type="EMBL" id="ACFG01000004">
    <property type="protein sequence ID" value="EEH64429.1"/>
    <property type="molecule type" value="Genomic_DNA"/>
</dbReference>
<dbReference type="STRING" id="525245.HMPREF0044_0166"/>
<dbReference type="GO" id="GO:0004177">
    <property type="term" value="F:aminopeptidase activity"/>
    <property type="evidence" value="ECO:0007669"/>
    <property type="project" value="UniProtKB-EC"/>
</dbReference>
<sequence length="662" mass="73440">MTIIAAADGSALKNPGPTGWAWAIDESTWRAGGFKHGTNNIGELYAVLDLLKSTAHLDEPLHILADSRYVIDSMTKWIHGWKRKDWKKADGSPVLNVELIQEIDALMQGRKVTFEWVRGHSGHDMNEFVDEKARAAATAFRDGYSPDEGPGLSANLREDIQVPAADIPATSAPITNEGALHAEIPEWDLFSFTIESASIAEPVSTQKGTSLLYPDLADTTESHTAYRIHGMNVVDHHINVPLDHANPRGQQISLFVREVNDGELPDLTKPALVFMQGGPGGRGVRPGDYRGGWVGQALKKYRVFILDQRGTGLSTRLDEGTLSAFGSPVQAAAYLKHFRADSIVRDAEIVRERLNGGNKWSSLGQSYGGFINTTYLSLAPQALNAVYYTGGLPGLTSIDEIYTRTYLATAKRNEVYFNRFKQDEPVLRDLVQYLSTHEEFLPNGERLSVGRLRMLGMMLGGDSGFDQLHYLFEGAFSTINGQKRLNKQFLDNVYRQVSMGDSPLYALMHETIYAGVLESLKGIPTAWGAWRLLDKVGSEIPAGFASSPEPRDLSTPIYLTGEHIYPWLFEEDYALRPLKEIAEILAMDTDWTPLYDKSVLASNEVPGAAAVYFEDMFVPTELSLETGALANIRTWVTNEYQHDGLRMDGAKIFERLEFLATE</sequence>
<reference evidence="5 6" key="1">
    <citation type="submission" date="2009-01" db="EMBL/GenBank/DDBJ databases">
        <authorList>
            <person name="Qin X."/>
            <person name="Bachman B."/>
            <person name="Battles P."/>
            <person name="Bell A."/>
            <person name="Bess C."/>
            <person name="Bickham C."/>
            <person name="Chaboub L."/>
            <person name="Chen D."/>
            <person name="Coyle M."/>
            <person name="Deiros D.R."/>
            <person name="Dinh H."/>
            <person name="Forbes L."/>
            <person name="Fowler G."/>
            <person name="Francisco L."/>
            <person name="Fu Q."/>
            <person name="Gubbala S."/>
            <person name="Hale W."/>
            <person name="Han Y."/>
            <person name="Hemphill L."/>
            <person name="Highlander S.K."/>
            <person name="Hirani K."/>
            <person name="Hogues M."/>
            <person name="Jackson L."/>
            <person name="Jakkamsetti A."/>
            <person name="Javaid M."/>
            <person name="Jiang H."/>
            <person name="Korchina V."/>
            <person name="Kovar C."/>
            <person name="Lara F."/>
            <person name="Lee S."/>
            <person name="Mata R."/>
            <person name="Mathew T."/>
            <person name="Moen C."/>
            <person name="Morales K."/>
            <person name="Munidasa M."/>
            <person name="Nazareth L."/>
            <person name="Ngo R."/>
            <person name="Nguyen L."/>
            <person name="Okwuonu G."/>
            <person name="Ongeri F."/>
            <person name="Patil S."/>
            <person name="Petrosino J."/>
            <person name="Pham C."/>
            <person name="Pham P."/>
            <person name="Pu L.-L."/>
            <person name="Puazo M."/>
            <person name="Raj R."/>
            <person name="Reid J."/>
            <person name="Rouhana J."/>
            <person name="Saada N."/>
            <person name="Shang Y."/>
            <person name="Simmons D."/>
            <person name="Thornton R."/>
            <person name="Warren J."/>
            <person name="Weissenberger G."/>
            <person name="Zhang J."/>
            <person name="Zhang L."/>
            <person name="Zhou C."/>
            <person name="Zhu D."/>
            <person name="Muzny D."/>
            <person name="Worley K."/>
            <person name="Gibbs R."/>
        </authorList>
    </citation>
    <scope>NUCLEOTIDE SEQUENCE [LARGE SCALE GENOMIC DNA]</scope>
    <source>
        <strain evidence="5 6">DSM 15436</strain>
    </source>
</reference>
<evidence type="ECO:0000256" key="3">
    <source>
        <dbReference type="ARBA" id="ARBA00022801"/>
    </source>
</evidence>
<dbReference type="AlphaFoldDB" id="C0VYC6"/>
<dbReference type="InterPro" id="IPR051601">
    <property type="entry name" value="Serine_prot/Carboxylest_S33"/>
</dbReference>
<proteinExistence type="inferred from homology"/>
<dbReference type="OrthoDB" id="9796770at2"/>
<comment type="similarity">
    <text evidence="1">Belongs to the peptidase S33 family.</text>
</comment>
<evidence type="ECO:0000256" key="1">
    <source>
        <dbReference type="ARBA" id="ARBA00010088"/>
    </source>
</evidence>
<evidence type="ECO:0000256" key="2">
    <source>
        <dbReference type="ARBA" id="ARBA00011245"/>
    </source>
</evidence>
<dbReference type="Gene3D" id="3.40.50.1820">
    <property type="entry name" value="alpha/beta hydrolase"/>
    <property type="match status" value="1"/>
</dbReference>
<dbReference type="SUPFAM" id="SSF53098">
    <property type="entry name" value="Ribonuclease H-like"/>
    <property type="match status" value="1"/>
</dbReference>
<accession>C0VYC6</accession>
<dbReference type="InterPro" id="IPR022892">
    <property type="entry name" value="RNaseHI"/>
</dbReference>
<dbReference type="HOGENOM" id="CLU_024518_2_0_11"/>
<dbReference type="InterPro" id="IPR002156">
    <property type="entry name" value="RNaseH_domain"/>
</dbReference>
<dbReference type="InterPro" id="IPR000073">
    <property type="entry name" value="AB_hydrolase_1"/>
</dbReference>
<dbReference type="InterPro" id="IPR036397">
    <property type="entry name" value="RNaseH_sf"/>
</dbReference>
<dbReference type="EC" id="3.1.26.4" evidence="5"/>
<dbReference type="SUPFAM" id="SSF53474">
    <property type="entry name" value="alpha/beta-Hydrolases"/>
    <property type="match status" value="1"/>
</dbReference>
<dbReference type="eggNOG" id="COG0596">
    <property type="taxonomic scope" value="Bacteria"/>
</dbReference>
<dbReference type="Proteomes" id="UP000010301">
    <property type="component" value="Unassembled WGS sequence"/>
</dbReference>
<keyword evidence="6" id="KW-1185">Reference proteome</keyword>
<evidence type="ECO:0000313" key="5">
    <source>
        <dbReference type="EMBL" id="EEH64429.1"/>
    </source>
</evidence>